<feature type="compositionally biased region" description="Polar residues" evidence="1">
    <location>
        <begin position="664"/>
        <end position="673"/>
    </location>
</feature>
<feature type="domain" description="DUF4590" evidence="2">
    <location>
        <begin position="284"/>
        <end position="384"/>
    </location>
</feature>
<organism evidence="3">
    <name type="scientific">Oikopleura dioica</name>
    <name type="common">Tunicate</name>
    <dbReference type="NCBI Taxonomy" id="34765"/>
    <lineage>
        <taxon>Eukaryota</taxon>
        <taxon>Metazoa</taxon>
        <taxon>Chordata</taxon>
        <taxon>Tunicata</taxon>
        <taxon>Appendicularia</taxon>
        <taxon>Copelata</taxon>
        <taxon>Oikopleuridae</taxon>
        <taxon>Oikopleura</taxon>
    </lineage>
</organism>
<accession>E4WRN4</accession>
<dbReference type="Proteomes" id="UP000001307">
    <property type="component" value="Unassembled WGS sequence"/>
</dbReference>
<dbReference type="EMBL" id="FN653015">
    <property type="protein sequence ID" value="CBY20416.1"/>
    <property type="molecule type" value="Genomic_DNA"/>
</dbReference>
<evidence type="ECO:0000259" key="2">
    <source>
        <dbReference type="Pfam" id="PF15257"/>
    </source>
</evidence>
<evidence type="ECO:0000313" key="4">
    <source>
        <dbReference type="Proteomes" id="UP000001307"/>
    </source>
</evidence>
<feature type="compositionally biased region" description="Low complexity" evidence="1">
    <location>
        <begin position="130"/>
        <end position="143"/>
    </location>
</feature>
<feature type="region of interest" description="Disordered" evidence="1">
    <location>
        <begin position="375"/>
        <end position="621"/>
    </location>
</feature>
<feature type="compositionally biased region" description="Low complexity" evidence="1">
    <location>
        <begin position="450"/>
        <end position="467"/>
    </location>
</feature>
<keyword evidence="4" id="KW-1185">Reference proteome</keyword>
<dbReference type="InterPro" id="IPR027962">
    <property type="entry name" value="ERICH3"/>
</dbReference>
<feature type="compositionally biased region" description="Acidic residues" evidence="1">
    <location>
        <begin position="419"/>
        <end position="436"/>
    </location>
</feature>
<dbReference type="OrthoDB" id="120976at2759"/>
<sequence>MRPKSLISDYNPLLDPNLQGHFATKNKQKNLRKAGLIKRNGEIVSDREYKLRAQHKETKSHMKEILQESIVRRAIEIERQRQVAIRDEMERAAKQERVRQLRLERSRTAPHMIYPGVPPQSAPRSAASKRSNLSKQSSRASSAVRRDVEEQSADEHDPKNWTREQQVNYVAQQKIKELDRSTLKMLKREAERSKAFGPGPSPYNFDNADASAISPPPRVPRPIDEDYSVQESQEFVRMKKSSNTRLHRPQPGMIVKVRQQSMVEVTMKYIGRPFVADTAFLDLEDVVVEQQHCGGENIKVFQRNLKRGEKFKFVSRRHRGYPFSFVVYVNSIRVERISACCEYRYKKGSKLGCGTIRLMSVKGAAPCYACNIRNNNLKEKPEPAPRPTSRLDTPETTVSSKKSGKQSAPKGKRKIVKDEDFDTQEIPENEEELDEPEVMKVHEDAESDNESSSSSSSENEYEAVNSQKSDKPRSSSSETSATTVEVKPGYLTTSNAPQDDVKSISSQNDAPSLKNETVDNVESRPSTASSSSSSSSSSSKVSTRKSSISEESVISVETVEDTNADPPSASPTSIASQSVPTQEDIESSYQQVASEHSADRSSSQATHSSERTNGLTSPYASNLVHDVLLKVRNEDVMRSPTSPLADDLVENALIEAKSDRKLSVTASDITQVTPREPEHLSSFSSSSEDSSDSSSSESDTDSERN</sequence>
<feature type="region of interest" description="Disordered" evidence="1">
    <location>
        <begin position="658"/>
        <end position="705"/>
    </location>
</feature>
<feature type="compositionally biased region" description="Low complexity" evidence="1">
    <location>
        <begin position="681"/>
        <end position="697"/>
    </location>
</feature>
<feature type="compositionally biased region" description="Polar residues" evidence="1">
    <location>
        <begin position="570"/>
        <end position="620"/>
    </location>
</feature>
<dbReference type="InterPro" id="IPR048257">
    <property type="entry name" value="DUF4590"/>
</dbReference>
<feature type="region of interest" description="Disordered" evidence="1">
    <location>
        <begin position="103"/>
        <end position="165"/>
    </location>
</feature>
<dbReference type="PANTHER" id="PTHR23034">
    <property type="entry name" value="GLUTAMATE-RICH PROTEIN 3"/>
    <property type="match status" value="1"/>
</dbReference>
<reference evidence="3" key="1">
    <citation type="journal article" date="2010" name="Science">
        <title>Plasticity of animal genome architecture unmasked by rapid evolution of a pelagic tunicate.</title>
        <authorList>
            <person name="Denoeud F."/>
            <person name="Henriet S."/>
            <person name="Mungpakdee S."/>
            <person name="Aury J.M."/>
            <person name="Da Silva C."/>
            <person name="Brinkmann H."/>
            <person name="Mikhaleva J."/>
            <person name="Olsen L.C."/>
            <person name="Jubin C."/>
            <person name="Canestro C."/>
            <person name="Bouquet J.M."/>
            <person name="Danks G."/>
            <person name="Poulain J."/>
            <person name="Campsteijn C."/>
            <person name="Adamski M."/>
            <person name="Cross I."/>
            <person name="Yadetie F."/>
            <person name="Muffato M."/>
            <person name="Louis A."/>
            <person name="Butcher S."/>
            <person name="Tsagkogeorga G."/>
            <person name="Konrad A."/>
            <person name="Singh S."/>
            <person name="Jensen M.F."/>
            <person name="Cong E.H."/>
            <person name="Eikeseth-Otteraa H."/>
            <person name="Noel B."/>
            <person name="Anthouard V."/>
            <person name="Porcel B.M."/>
            <person name="Kachouri-Lafond R."/>
            <person name="Nishino A."/>
            <person name="Ugolini M."/>
            <person name="Chourrout P."/>
            <person name="Nishida H."/>
            <person name="Aasland R."/>
            <person name="Huzurbazar S."/>
            <person name="Westhof E."/>
            <person name="Delsuc F."/>
            <person name="Lehrach H."/>
            <person name="Reinhardt R."/>
            <person name="Weissenbach J."/>
            <person name="Roy S.W."/>
            <person name="Artiguenave F."/>
            <person name="Postlethwait J.H."/>
            <person name="Manak J.R."/>
            <person name="Thompson E.M."/>
            <person name="Jaillon O."/>
            <person name="Du Pasquier L."/>
            <person name="Boudinot P."/>
            <person name="Liberles D.A."/>
            <person name="Volff J.N."/>
            <person name="Philippe H."/>
            <person name="Lenhard B."/>
            <person name="Roest Crollius H."/>
            <person name="Wincker P."/>
            <person name="Chourrout D."/>
        </authorList>
    </citation>
    <scope>NUCLEOTIDE SEQUENCE [LARGE SCALE GENOMIC DNA]</scope>
</reference>
<evidence type="ECO:0000256" key="1">
    <source>
        <dbReference type="SAM" id="MobiDB-lite"/>
    </source>
</evidence>
<dbReference type="AlphaFoldDB" id="E4WRN4"/>
<feature type="compositionally biased region" description="Low complexity" evidence="1">
    <location>
        <begin position="474"/>
        <end position="486"/>
    </location>
</feature>
<dbReference type="InParanoid" id="E4WRN4"/>
<evidence type="ECO:0000313" key="3">
    <source>
        <dbReference type="EMBL" id="CBY20416.1"/>
    </source>
</evidence>
<feature type="compositionally biased region" description="Polar residues" evidence="1">
    <location>
        <begin position="390"/>
        <end position="401"/>
    </location>
</feature>
<dbReference type="Pfam" id="PF15257">
    <property type="entry name" value="DUF4590"/>
    <property type="match status" value="1"/>
</dbReference>
<proteinExistence type="predicted"/>
<feature type="compositionally biased region" description="Polar residues" evidence="1">
    <location>
        <begin position="491"/>
        <end position="520"/>
    </location>
</feature>
<protein>
    <recommendedName>
        <fullName evidence="2">DUF4590 domain-containing protein</fullName>
    </recommendedName>
</protein>
<feature type="compositionally biased region" description="Low complexity" evidence="1">
    <location>
        <begin position="523"/>
        <end position="557"/>
    </location>
</feature>
<feature type="region of interest" description="Disordered" evidence="1">
    <location>
        <begin position="191"/>
        <end position="222"/>
    </location>
</feature>
<name>E4WRN4_OIKDI</name>
<gene>
    <name evidence="3" type="ORF">GSOID_T00000411001</name>
</gene>
<feature type="compositionally biased region" description="Basic and acidic residues" evidence="1">
    <location>
        <begin position="144"/>
        <end position="162"/>
    </location>
</feature>
<dbReference type="PANTHER" id="PTHR23034:SF2">
    <property type="entry name" value="GLUTAMATE-RICH PROTEIN 3"/>
    <property type="match status" value="1"/>
</dbReference>